<dbReference type="Proteomes" id="UP000185829">
    <property type="component" value="Unassembled WGS sequence"/>
</dbReference>
<evidence type="ECO:0000313" key="2">
    <source>
        <dbReference type="Proteomes" id="UP000185829"/>
    </source>
</evidence>
<evidence type="ECO:0008006" key="3">
    <source>
        <dbReference type="Google" id="ProtNLM"/>
    </source>
</evidence>
<organism evidence="1 2">
    <name type="scientific">Peribacillus simplex</name>
    <dbReference type="NCBI Taxonomy" id="1478"/>
    <lineage>
        <taxon>Bacteria</taxon>
        <taxon>Bacillati</taxon>
        <taxon>Bacillota</taxon>
        <taxon>Bacilli</taxon>
        <taxon>Bacillales</taxon>
        <taxon>Bacillaceae</taxon>
        <taxon>Peribacillus</taxon>
    </lineage>
</organism>
<proteinExistence type="predicted"/>
<gene>
    <name evidence="1" type="ORF">SAMN05878482_108201</name>
</gene>
<protein>
    <recommendedName>
        <fullName evidence="3">NUDIX hydrolase</fullName>
    </recommendedName>
</protein>
<reference evidence="1 2" key="1">
    <citation type="submission" date="2017-01" db="EMBL/GenBank/DDBJ databases">
        <authorList>
            <person name="Varghese N."/>
            <person name="Submissions S."/>
        </authorList>
    </citation>
    <scope>NUCLEOTIDE SEQUENCE [LARGE SCALE GENOMIC DNA]</scope>
    <source>
        <strain evidence="1 2">RUG2-6</strain>
    </source>
</reference>
<sequence length="33" mass="3693">MAHNGIVLVVSVSIFRDDEVLIIRENKPTAIDK</sequence>
<comment type="caution">
    <text evidence="1">The sequence shown here is derived from an EMBL/GenBank/DDBJ whole genome shotgun (WGS) entry which is preliminary data.</text>
</comment>
<name>A0A9X8RDI0_9BACI</name>
<dbReference type="AlphaFoldDB" id="A0A9X8RDI0"/>
<accession>A0A9X8RDI0</accession>
<dbReference type="EMBL" id="FTMX01000008">
    <property type="protein sequence ID" value="SIR99899.1"/>
    <property type="molecule type" value="Genomic_DNA"/>
</dbReference>
<evidence type="ECO:0000313" key="1">
    <source>
        <dbReference type="EMBL" id="SIR99899.1"/>
    </source>
</evidence>